<dbReference type="EMBL" id="JH711584">
    <property type="protein sequence ID" value="EIW77152.1"/>
    <property type="molecule type" value="Genomic_DNA"/>
</dbReference>
<dbReference type="OrthoDB" id="412006at2759"/>
<dbReference type="AlphaFoldDB" id="A0A5M3MD32"/>
<evidence type="ECO:0000313" key="2">
    <source>
        <dbReference type="Proteomes" id="UP000053558"/>
    </source>
</evidence>
<dbReference type="KEGG" id="cput:CONPUDRAFT_62821"/>
<dbReference type="OMA" id="FDTCINR"/>
<keyword evidence="2" id="KW-1185">Reference proteome</keyword>
<name>A0A5M3MD32_CONPW</name>
<organism evidence="1 2">
    <name type="scientific">Coniophora puteana (strain RWD-64-598)</name>
    <name type="common">Brown rot fungus</name>
    <dbReference type="NCBI Taxonomy" id="741705"/>
    <lineage>
        <taxon>Eukaryota</taxon>
        <taxon>Fungi</taxon>
        <taxon>Dikarya</taxon>
        <taxon>Basidiomycota</taxon>
        <taxon>Agaricomycotina</taxon>
        <taxon>Agaricomycetes</taxon>
        <taxon>Agaricomycetidae</taxon>
        <taxon>Boletales</taxon>
        <taxon>Coniophorineae</taxon>
        <taxon>Coniophoraceae</taxon>
        <taxon>Coniophora</taxon>
    </lineage>
</organism>
<accession>A0A5M3MD32</accession>
<evidence type="ECO:0008006" key="3">
    <source>
        <dbReference type="Google" id="ProtNLM"/>
    </source>
</evidence>
<proteinExistence type="predicted"/>
<evidence type="ECO:0000313" key="1">
    <source>
        <dbReference type="EMBL" id="EIW77152.1"/>
    </source>
</evidence>
<dbReference type="Proteomes" id="UP000053558">
    <property type="component" value="Unassembled WGS sequence"/>
</dbReference>
<comment type="caution">
    <text evidence="1">The sequence shown here is derived from an EMBL/GenBank/DDBJ whole genome shotgun (WGS) entry which is preliminary data.</text>
</comment>
<feature type="non-terminal residue" evidence="1">
    <location>
        <position position="1"/>
    </location>
</feature>
<sequence>TTIILHKPGQPDYSTPKAYQPIALLDTLAKILSLCVTKNLTFLAETHNLLPPTHFHQDFDTCINRTFLTLPE</sequence>
<gene>
    <name evidence="1" type="ORF">CONPUDRAFT_62821</name>
</gene>
<reference evidence="2" key="1">
    <citation type="journal article" date="2012" name="Science">
        <title>The Paleozoic origin of enzymatic lignin decomposition reconstructed from 31 fungal genomes.</title>
        <authorList>
            <person name="Floudas D."/>
            <person name="Binder M."/>
            <person name="Riley R."/>
            <person name="Barry K."/>
            <person name="Blanchette R.A."/>
            <person name="Henrissat B."/>
            <person name="Martinez A.T."/>
            <person name="Otillar R."/>
            <person name="Spatafora J.W."/>
            <person name="Yadav J.S."/>
            <person name="Aerts A."/>
            <person name="Benoit I."/>
            <person name="Boyd A."/>
            <person name="Carlson A."/>
            <person name="Copeland A."/>
            <person name="Coutinho P.M."/>
            <person name="de Vries R.P."/>
            <person name="Ferreira P."/>
            <person name="Findley K."/>
            <person name="Foster B."/>
            <person name="Gaskell J."/>
            <person name="Glotzer D."/>
            <person name="Gorecki P."/>
            <person name="Heitman J."/>
            <person name="Hesse C."/>
            <person name="Hori C."/>
            <person name="Igarashi K."/>
            <person name="Jurgens J.A."/>
            <person name="Kallen N."/>
            <person name="Kersten P."/>
            <person name="Kohler A."/>
            <person name="Kuees U."/>
            <person name="Kumar T.K.A."/>
            <person name="Kuo A."/>
            <person name="LaButti K."/>
            <person name="Larrondo L.F."/>
            <person name="Lindquist E."/>
            <person name="Ling A."/>
            <person name="Lombard V."/>
            <person name="Lucas S."/>
            <person name="Lundell T."/>
            <person name="Martin R."/>
            <person name="McLaughlin D.J."/>
            <person name="Morgenstern I."/>
            <person name="Morin E."/>
            <person name="Murat C."/>
            <person name="Nagy L.G."/>
            <person name="Nolan M."/>
            <person name="Ohm R.A."/>
            <person name="Patyshakuliyeva A."/>
            <person name="Rokas A."/>
            <person name="Ruiz-Duenas F.J."/>
            <person name="Sabat G."/>
            <person name="Salamov A."/>
            <person name="Samejima M."/>
            <person name="Schmutz J."/>
            <person name="Slot J.C."/>
            <person name="St John F."/>
            <person name="Stenlid J."/>
            <person name="Sun H."/>
            <person name="Sun S."/>
            <person name="Syed K."/>
            <person name="Tsang A."/>
            <person name="Wiebenga A."/>
            <person name="Young D."/>
            <person name="Pisabarro A."/>
            <person name="Eastwood D.C."/>
            <person name="Martin F."/>
            <person name="Cullen D."/>
            <person name="Grigoriev I.V."/>
            <person name="Hibbett D.S."/>
        </authorList>
    </citation>
    <scope>NUCLEOTIDE SEQUENCE [LARGE SCALE GENOMIC DNA]</scope>
    <source>
        <strain evidence="2">RWD-64-598 SS2</strain>
    </source>
</reference>
<protein>
    <recommendedName>
        <fullName evidence="3">Reverse transcriptase domain-containing protein</fullName>
    </recommendedName>
</protein>
<dbReference type="RefSeq" id="XP_007772399.1">
    <property type="nucleotide sequence ID" value="XM_007774209.1"/>
</dbReference>
<dbReference type="GeneID" id="19208260"/>